<dbReference type="PANTHER" id="PTHR10788">
    <property type="entry name" value="TREHALOSE-6-PHOSPHATE SYNTHASE"/>
    <property type="match status" value="1"/>
</dbReference>
<comment type="caution">
    <text evidence="3">The sequence shown here is derived from an EMBL/GenBank/DDBJ whole genome shotgun (WGS) entry which is preliminary data.</text>
</comment>
<organism evidence="3 4">
    <name type="scientific">Niastella yeongjuensis</name>
    <dbReference type="NCBI Taxonomy" id="354355"/>
    <lineage>
        <taxon>Bacteria</taxon>
        <taxon>Pseudomonadati</taxon>
        <taxon>Bacteroidota</taxon>
        <taxon>Chitinophagia</taxon>
        <taxon>Chitinophagales</taxon>
        <taxon>Chitinophagaceae</taxon>
        <taxon>Niastella</taxon>
    </lineage>
</organism>
<protein>
    <submittedName>
        <fullName evidence="3">Uncharacterized protein</fullName>
    </submittedName>
</protein>
<reference evidence="4" key="1">
    <citation type="submission" date="2016-04" db="EMBL/GenBank/DDBJ databases">
        <authorList>
            <person name="Chen L."/>
            <person name="Zhuang W."/>
            <person name="Wang G."/>
        </authorList>
    </citation>
    <scope>NUCLEOTIDE SEQUENCE [LARGE SCALE GENOMIC DNA]</scope>
    <source>
        <strain evidence="4">17621</strain>
    </source>
</reference>
<dbReference type="PANTHER" id="PTHR10788:SF106">
    <property type="entry name" value="BCDNA.GH08860"/>
    <property type="match status" value="1"/>
</dbReference>
<dbReference type="OrthoDB" id="9761633at2"/>
<evidence type="ECO:0000313" key="4">
    <source>
        <dbReference type="Proteomes" id="UP000192610"/>
    </source>
</evidence>
<dbReference type="RefSeq" id="WP_081200614.1">
    <property type="nucleotide sequence ID" value="NZ_FOCZ01000004.1"/>
</dbReference>
<feature type="transmembrane region" description="Helical" evidence="2">
    <location>
        <begin position="6"/>
        <end position="25"/>
    </location>
</feature>
<dbReference type="STRING" id="354355.SAMN05660816_02409"/>
<dbReference type="Proteomes" id="UP000192610">
    <property type="component" value="Unassembled WGS sequence"/>
</dbReference>
<accession>A0A1V9EPN5</accession>
<name>A0A1V9EPN5_9BACT</name>
<evidence type="ECO:0000256" key="1">
    <source>
        <dbReference type="ARBA" id="ARBA00008799"/>
    </source>
</evidence>
<dbReference type="GO" id="GO:0005992">
    <property type="term" value="P:trehalose biosynthetic process"/>
    <property type="evidence" value="ECO:0007669"/>
    <property type="project" value="InterPro"/>
</dbReference>
<dbReference type="InterPro" id="IPR001830">
    <property type="entry name" value="Glyco_trans_20"/>
</dbReference>
<evidence type="ECO:0000256" key="2">
    <source>
        <dbReference type="SAM" id="Phobius"/>
    </source>
</evidence>
<evidence type="ECO:0000313" key="3">
    <source>
        <dbReference type="EMBL" id="OQP48076.1"/>
    </source>
</evidence>
<dbReference type="AlphaFoldDB" id="A0A1V9EPN5"/>
<keyword evidence="2" id="KW-0812">Transmembrane</keyword>
<dbReference type="Gene3D" id="3.40.50.2000">
    <property type="entry name" value="Glycogen Phosphorylase B"/>
    <property type="match status" value="2"/>
</dbReference>
<dbReference type="EMBL" id="LVXG01000018">
    <property type="protein sequence ID" value="OQP48076.1"/>
    <property type="molecule type" value="Genomic_DNA"/>
</dbReference>
<keyword evidence="4" id="KW-1185">Reference proteome</keyword>
<dbReference type="SUPFAM" id="SSF53756">
    <property type="entry name" value="UDP-Glycosyltransferase/glycogen phosphorylase"/>
    <property type="match status" value="1"/>
</dbReference>
<dbReference type="Pfam" id="PF00982">
    <property type="entry name" value="Glyco_transf_20"/>
    <property type="match status" value="1"/>
</dbReference>
<comment type="similarity">
    <text evidence="1">Belongs to the glycosyltransferase 20 family.</text>
</comment>
<feature type="transmembrane region" description="Helical" evidence="2">
    <location>
        <begin position="170"/>
        <end position="189"/>
    </location>
</feature>
<keyword evidence="2" id="KW-0472">Membrane</keyword>
<proteinExistence type="inferred from homology"/>
<dbReference type="GO" id="GO:0003825">
    <property type="term" value="F:alpha,alpha-trehalose-phosphate synthase (UDP-forming) activity"/>
    <property type="evidence" value="ECO:0007669"/>
    <property type="project" value="TreeGrafter"/>
</dbReference>
<dbReference type="CDD" id="cd03788">
    <property type="entry name" value="GT20_TPS"/>
    <property type="match status" value="1"/>
</dbReference>
<keyword evidence="2" id="KW-1133">Transmembrane helix</keyword>
<sequence length="742" mass="85374">MKINLALITSIIVAVGLVALGFTIFQISSDREQLRNELEGKTIRVVEDFYKAYFERVEQGDSLRYSKITDSVINQYRFAGIAVYVSQDSIVPLNQDVKPLLAPSTDFISQVISADSSMGRFIRINNNNYYVYTRLIQKADLPAAAAVFYTDAEYIKNLTNGIWFRNFWRWFLQALAISVVTLLIIRWGILSPINKVIEWARAARLGNFELLQKRPRVKFLEPLYKEISGIAKAMQEAKAVAQEEAKLRTTAESVWTPERLNEEMKVLLQNKMMVVISNREPYMHVRVGREIECIVPASGMVTAMEPILKACGGLWIASGSGDADKETVDEHDKVSVPPYENKYTLRRVWLTKEQENHFYYGFSNEGLWPLCHIAHTRPVFRKIDWDYYVEVNQLYAKAVLEEIKNEDDPFILVQDYHFALLPLFIKQERPDAKVAIFWHIPWPNPESFGICPWQKELLQGMLGADLIGFHTQYHCNNFLETVNNALESRVIWESFSVKVGNHFTLVKPFPISIAFTLKNYEAEPTPRQEPAELLKQHGITAQYMCIGVERIDYTKGLIEKFLAVERFLDKYPDYQGQFTLVQIGAVSRSLLKTYSDTVNAVEAEINRINGKFKTKNWQPILFLKRHHSHEEIMPYYKGANLCMVTSLHDGMNLVAKEFIASRDQNDGVLILSRFAGASQELHGAIIVNPYDIEKTADAIKQALEMPKDKQYQKMKQMRRMIMNHNVYAWASNILRSMASIQN</sequence>
<gene>
    <name evidence="3" type="ORF">A4H97_30040</name>
</gene>